<dbReference type="PANTHER" id="PTHR33490">
    <property type="entry name" value="BLR5614 PROTEIN-RELATED"/>
    <property type="match status" value="1"/>
</dbReference>
<dbReference type="AlphaFoldDB" id="A0A6I2MQV3"/>
<organism evidence="2 3">
    <name type="scientific">Maribacter luteus</name>
    <dbReference type="NCBI Taxonomy" id="2594478"/>
    <lineage>
        <taxon>Bacteria</taxon>
        <taxon>Pseudomonadati</taxon>
        <taxon>Bacteroidota</taxon>
        <taxon>Flavobacteriia</taxon>
        <taxon>Flavobacteriales</taxon>
        <taxon>Flavobacteriaceae</taxon>
        <taxon>Maribacter</taxon>
    </lineage>
</organism>
<proteinExistence type="predicted"/>
<dbReference type="InterPro" id="IPR038765">
    <property type="entry name" value="Papain-like_cys_pep_sf"/>
</dbReference>
<feature type="domain" description="Transglutaminase-like" evidence="1">
    <location>
        <begin position="173"/>
        <end position="238"/>
    </location>
</feature>
<reference evidence="2 3" key="1">
    <citation type="submission" date="2019-11" db="EMBL/GenBank/DDBJ databases">
        <title>Maribacter lutea sp. nov., a marine bacterium isolated from intertidal sand.</title>
        <authorList>
            <person name="Liu A."/>
        </authorList>
    </citation>
    <scope>NUCLEOTIDE SEQUENCE [LARGE SCALE GENOMIC DNA]</scope>
    <source>
        <strain evidence="2 3">RZ05</strain>
    </source>
</reference>
<dbReference type="InterPro" id="IPR002931">
    <property type="entry name" value="Transglutaminase-like"/>
</dbReference>
<dbReference type="Proteomes" id="UP000443153">
    <property type="component" value="Unassembled WGS sequence"/>
</dbReference>
<evidence type="ECO:0000259" key="1">
    <source>
        <dbReference type="SMART" id="SM00460"/>
    </source>
</evidence>
<dbReference type="Gene3D" id="3.10.620.30">
    <property type="match status" value="1"/>
</dbReference>
<name>A0A6I2MQV3_9FLAO</name>
<accession>A0A6I2MQV3</accession>
<sequence>MSTEYVITYKAENLYEGPVHKAHWQFLIIPEQNTTQDLVSIDFKNSINAYDERSVNGFGFRSIRIRPKKEFDQIRFEASFKLVKHQTNPFELDSGLTPSEEYEKINSLDFKVDFEPFLRFTHFTSLPDNSQDLFKFRRDISIFENLQALNTWIFKAIKYSSEVTDVQTTLEQIIEHRQGVCQDFAHLFCALSRKNNIPTRYVSGYLHQGNGYFGDAQMHAWVEAYIPNMDWVGFDPTNNILVSDNHIKVAHGKDYDDCAPLKGVVYASGDNETTHSVEVLSQEQQ</sequence>
<dbReference type="SMART" id="SM00460">
    <property type="entry name" value="TGc"/>
    <property type="match status" value="1"/>
</dbReference>
<protein>
    <submittedName>
        <fullName evidence="2">Transglutaminase family protein</fullName>
    </submittedName>
</protein>
<dbReference type="RefSeq" id="WP_154366689.1">
    <property type="nucleotide sequence ID" value="NZ_WKJH01000008.1"/>
</dbReference>
<dbReference type="PANTHER" id="PTHR33490:SF6">
    <property type="entry name" value="SLL1049 PROTEIN"/>
    <property type="match status" value="1"/>
</dbReference>
<dbReference type="OrthoDB" id="9804872at2"/>
<comment type="caution">
    <text evidence="2">The sequence shown here is derived from an EMBL/GenBank/DDBJ whole genome shotgun (WGS) entry which is preliminary data.</text>
</comment>
<dbReference type="Pfam" id="PF01841">
    <property type="entry name" value="Transglut_core"/>
    <property type="match status" value="1"/>
</dbReference>
<keyword evidence="3" id="KW-1185">Reference proteome</keyword>
<evidence type="ECO:0000313" key="3">
    <source>
        <dbReference type="Proteomes" id="UP000443153"/>
    </source>
</evidence>
<dbReference type="SUPFAM" id="SSF54001">
    <property type="entry name" value="Cysteine proteinases"/>
    <property type="match status" value="1"/>
</dbReference>
<evidence type="ECO:0000313" key="2">
    <source>
        <dbReference type="EMBL" id="MRX64624.1"/>
    </source>
</evidence>
<dbReference type="EMBL" id="WKJH01000008">
    <property type="protein sequence ID" value="MRX64624.1"/>
    <property type="molecule type" value="Genomic_DNA"/>
</dbReference>
<gene>
    <name evidence="2" type="ORF">GJ691_10620</name>
</gene>